<dbReference type="eggNOG" id="COG4771">
    <property type="taxonomic scope" value="Bacteria"/>
</dbReference>
<evidence type="ECO:0000259" key="11">
    <source>
        <dbReference type="Pfam" id="PF00593"/>
    </source>
</evidence>
<evidence type="ECO:0000259" key="12">
    <source>
        <dbReference type="Pfam" id="PF07715"/>
    </source>
</evidence>
<comment type="similarity">
    <text evidence="8 9">Belongs to the TonB-dependent receptor family.</text>
</comment>
<dbReference type="KEGG" id="hch:HCH_03460"/>
<dbReference type="SUPFAM" id="SSF56935">
    <property type="entry name" value="Porins"/>
    <property type="match status" value="1"/>
</dbReference>
<evidence type="ECO:0000256" key="6">
    <source>
        <dbReference type="ARBA" id="ARBA00023136"/>
    </source>
</evidence>
<dbReference type="Gene3D" id="2.170.130.10">
    <property type="entry name" value="TonB-dependent receptor, plug domain"/>
    <property type="match status" value="1"/>
</dbReference>
<dbReference type="Gene3D" id="2.40.170.20">
    <property type="entry name" value="TonB-dependent receptor, beta-barrel domain"/>
    <property type="match status" value="1"/>
</dbReference>
<evidence type="ECO:0000313" key="14">
    <source>
        <dbReference type="Proteomes" id="UP000000238"/>
    </source>
</evidence>
<dbReference type="RefSeq" id="WP_011397275.1">
    <property type="nucleotide sequence ID" value="NC_007645.1"/>
</dbReference>
<dbReference type="GO" id="GO:0015344">
    <property type="term" value="F:siderophore uptake transmembrane transporter activity"/>
    <property type="evidence" value="ECO:0007669"/>
    <property type="project" value="TreeGrafter"/>
</dbReference>
<keyword evidence="5 9" id="KW-0798">TonB box</keyword>
<sequence length="707" mass="78177">MLSKPSLHALALTPLAAFFLSAQAQAESAAQPTTVLEEIVITSTRSATGEKDSPQVITIITREEIEEQLALTSDSSQILSNLLPAYSPNRQKLTSSGETFRGRAVLFMIDGVPQSNPLRNASRSGHTIDLSMVERIEVIHGANAIHGLGATGGIINFITRRPSGVELKQHAGVQVTTPARKLDSDTLSYKLDYLVEGAQQDFEYLAGLSYETQGLYLDGNGAPVGVDNTQGDLMDSHAYDLFIKLGYWIDDDQNIELEVNHYLAAGDMNYVSVTGDRSEGIPTTSEKGRPEGEAPRNRVITASMKYQHHDLAGMNFTAQAYSQQFEGRFGATLTSTFQDEDIAPAGTLYDQSQNESDKLGAKFTLSKQDLFDNKLKLTGGLDLLRDTTQQRLVLTNRSWVPETSYNNYAPFLQAQAQPMDNLVLHAGVRYEYAELDVDSFETLASANGVTVEGGNPDFSETLYNAGVVVTPLTWLSVFANYSEGFGMPDVGRVLRGINQPNQDVDDFLNLQPILTDNREIGVRIDFKPVDFELSYYQSDSDLGSRLENIDGVYFVKRERTEIDGLEATLGVQVHERHRVKLAYSRINGEYDSDADGELDSKLDGLNLPPNRLTAGWNARWTPTLSTSLQASHSFDRSFDDPEKEFDGYTLVDATLDYQLSVGKLSFAVANLFDEDYFTYYSQSALVNDDRNFKGRGRTFTLGYGVDF</sequence>
<keyword evidence="14" id="KW-1185">Reference proteome</keyword>
<accession>Q2SGL7</accession>
<dbReference type="InterPro" id="IPR000531">
    <property type="entry name" value="Beta-barrel_TonB"/>
</dbReference>
<evidence type="ECO:0000256" key="2">
    <source>
        <dbReference type="ARBA" id="ARBA00022448"/>
    </source>
</evidence>
<dbReference type="GO" id="GO:0044718">
    <property type="term" value="P:siderophore transmembrane transport"/>
    <property type="evidence" value="ECO:0007669"/>
    <property type="project" value="TreeGrafter"/>
</dbReference>
<name>Q2SGL7_HAHCH</name>
<dbReference type="InterPro" id="IPR012910">
    <property type="entry name" value="Plug_dom"/>
</dbReference>
<feature type="domain" description="TonB-dependent receptor plug" evidence="12">
    <location>
        <begin position="51"/>
        <end position="154"/>
    </location>
</feature>
<evidence type="ECO:0000256" key="7">
    <source>
        <dbReference type="ARBA" id="ARBA00023237"/>
    </source>
</evidence>
<dbReference type="STRING" id="349521.HCH_03460"/>
<dbReference type="CDD" id="cd01347">
    <property type="entry name" value="ligand_gated_channel"/>
    <property type="match status" value="1"/>
</dbReference>
<dbReference type="HOGENOM" id="CLU_015930_0_0_6"/>
<keyword evidence="3 8" id="KW-1134">Transmembrane beta strand</keyword>
<evidence type="ECO:0000256" key="1">
    <source>
        <dbReference type="ARBA" id="ARBA00004571"/>
    </source>
</evidence>
<dbReference type="AlphaFoldDB" id="Q2SGL7"/>
<dbReference type="InterPro" id="IPR036942">
    <property type="entry name" value="Beta-barrel_TonB_sf"/>
</dbReference>
<dbReference type="InterPro" id="IPR037066">
    <property type="entry name" value="Plug_dom_sf"/>
</dbReference>
<dbReference type="InterPro" id="IPR039426">
    <property type="entry name" value="TonB-dep_rcpt-like"/>
</dbReference>
<feature type="chain" id="PRO_5004215445" evidence="10">
    <location>
        <begin position="25"/>
        <end position="707"/>
    </location>
</feature>
<evidence type="ECO:0000256" key="4">
    <source>
        <dbReference type="ARBA" id="ARBA00022692"/>
    </source>
</evidence>
<evidence type="ECO:0000256" key="10">
    <source>
        <dbReference type="SAM" id="SignalP"/>
    </source>
</evidence>
<dbReference type="OrthoDB" id="8670144at2"/>
<dbReference type="GO" id="GO:0009279">
    <property type="term" value="C:cell outer membrane"/>
    <property type="evidence" value="ECO:0007669"/>
    <property type="project" value="UniProtKB-SubCell"/>
</dbReference>
<proteinExistence type="inferred from homology"/>
<reference evidence="13 14" key="1">
    <citation type="journal article" date="2005" name="Nucleic Acids Res.">
        <title>Genomic blueprint of Hahella chejuensis, a marine microbe producing an algicidal agent.</title>
        <authorList>
            <person name="Jeong H."/>
            <person name="Yim J.H."/>
            <person name="Lee C."/>
            <person name="Choi S.-H."/>
            <person name="Park Y.K."/>
            <person name="Yoon S.H."/>
            <person name="Hur C.-G."/>
            <person name="Kang H.-Y."/>
            <person name="Kim D."/>
            <person name="Lee H.H."/>
            <person name="Park K.H."/>
            <person name="Park S.-H."/>
            <person name="Park H.-S."/>
            <person name="Lee H.K."/>
            <person name="Oh T.K."/>
            <person name="Kim J.F."/>
        </authorList>
    </citation>
    <scope>NUCLEOTIDE SEQUENCE [LARGE SCALE GENOMIC DNA]</scope>
    <source>
        <strain evidence="13 14">KCTC 2396</strain>
    </source>
</reference>
<dbReference type="Proteomes" id="UP000000238">
    <property type="component" value="Chromosome"/>
</dbReference>
<dbReference type="PANTHER" id="PTHR30069:SF42">
    <property type="entry name" value="FERRIC AEROBACTIN RECEPTOR"/>
    <property type="match status" value="1"/>
</dbReference>
<evidence type="ECO:0000313" key="13">
    <source>
        <dbReference type="EMBL" id="ABC30207.1"/>
    </source>
</evidence>
<keyword evidence="4 8" id="KW-0812">Transmembrane</keyword>
<dbReference type="EMBL" id="CP000155">
    <property type="protein sequence ID" value="ABC30207.1"/>
    <property type="molecule type" value="Genomic_DNA"/>
</dbReference>
<keyword evidence="7 8" id="KW-0998">Cell outer membrane</keyword>
<feature type="domain" description="TonB-dependent receptor-like beta-barrel" evidence="11">
    <location>
        <begin position="264"/>
        <end position="671"/>
    </location>
</feature>
<evidence type="ECO:0000256" key="8">
    <source>
        <dbReference type="PROSITE-ProRule" id="PRU01360"/>
    </source>
</evidence>
<evidence type="ECO:0000256" key="3">
    <source>
        <dbReference type="ARBA" id="ARBA00022452"/>
    </source>
</evidence>
<dbReference type="PANTHER" id="PTHR30069">
    <property type="entry name" value="TONB-DEPENDENT OUTER MEMBRANE RECEPTOR"/>
    <property type="match status" value="1"/>
</dbReference>
<comment type="subcellular location">
    <subcellularLocation>
        <location evidence="1 8">Cell outer membrane</location>
        <topology evidence="1 8">Multi-pass membrane protein</topology>
    </subcellularLocation>
</comment>
<organism evidence="13 14">
    <name type="scientific">Hahella chejuensis (strain KCTC 2396)</name>
    <dbReference type="NCBI Taxonomy" id="349521"/>
    <lineage>
        <taxon>Bacteria</taxon>
        <taxon>Pseudomonadati</taxon>
        <taxon>Pseudomonadota</taxon>
        <taxon>Gammaproteobacteria</taxon>
        <taxon>Oceanospirillales</taxon>
        <taxon>Hahellaceae</taxon>
        <taxon>Hahella</taxon>
    </lineage>
</organism>
<keyword evidence="6 8" id="KW-0472">Membrane</keyword>
<keyword evidence="13" id="KW-0675">Receptor</keyword>
<dbReference type="Pfam" id="PF07715">
    <property type="entry name" value="Plug"/>
    <property type="match status" value="1"/>
</dbReference>
<evidence type="ECO:0000256" key="9">
    <source>
        <dbReference type="RuleBase" id="RU003357"/>
    </source>
</evidence>
<keyword evidence="2 8" id="KW-0813">Transport</keyword>
<evidence type="ECO:0000256" key="5">
    <source>
        <dbReference type="ARBA" id="ARBA00023077"/>
    </source>
</evidence>
<protein>
    <submittedName>
        <fullName evidence="13">Outer membrane receptor protein, mostly Fe transport</fullName>
    </submittedName>
</protein>
<dbReference type="Pfam" id="PF00593">
    <property type="entry name" value="TonB_dep_Rec_b-barrel"/>
    <property type="match status" value="1"/>
</dbReference>
<gene>
    <name evidence="13" type="ordered locus">HCH_03460</name>
</gene>
<feature type="signal peptide" evidence="10">
    <location>
        <begin position="1"/>
        <end position="24"/>
    </location>
</feature>
<dbReference type="PROSITE" id="PS52016">
    <property type="entry name" value="TONB_DEPENDENT_REC_3"/>
    <property type="match status" value="1"/>
</dbReference>
<keyword evidence="10" id="KW-0732">Signal</keyword>